<evidence type="ECO:0000313" key="2">
    <source>
        <dbReference type="EMBL" id="TCZ79417.1"/>
    </source>
</evidence>
<name>A0A4R4EI94_9BACL</name>
<dbReference type="GO" id="GO:0008289">
    <property type="term" value="F:lipid binding"/>
    <property type="evidence" value="ECO:0007669"/>
    <property type="project" value="UniProtKB-KW"/>
</dbReference>
<dbReference type="Gene3D" id="3.40.50.10170">
    <property type="match status" value="1"/>
</dbReference>
<keyword evidence="1" id="KW-0446">Lipid-binding</keyword>
<protein>
    <submittedName>
        <fullName evidence="2">DegV family protein</fullName>
    </submittedName>
</protein>
<dbReference type="InterPro" id="IPR050270">
    <property type="entry name" value="DegV_domain_contain"/>
</dbReference>
<dbReference type="AlphaFoldDB" id="A0A4R4EI94"/>
<comment type="caution">
    <text evidence="2">The sequence shown here is derived from an EMBL/GenBank/DDBJ whole genome shotgun (WGS) entry which is preliminary data.</text>
</comment>
<dbReference type="PROSITE" id="PS51482">
    <property type="entry name" value="DEGV"/>
    <property type="match status" value="1"/>
</dbReference>
<dbReference type="SUPFAM" id="SSF82549">
    <property type="entry name" value="DAK1/DegV-like"/>
    <property type="match status" value="1"/>
</dbReference>
<dbReference type="Gene3D" id="3.30.1180.10">
    <property type="match status" value="1"/>
</dbReference>
<reference evidence="2 3" key="1">
    <citation type="submission" date="2019-03" db="EMBL/GenBank/DDBJ databases">
        <authorList>
            <person name="Kim M.K.M."/>
        </authorList>
    </citation>
    <scope>NUCLEOTIDE SEQUENCE [LARGE SCALE GENOMIC DNA]</scope>
    <source>
        <strain evidence="2 3">18JY21-1</strain>
    </source>
</reference>
<dbReference type="Pfam" id="PF02645">
    <property type="entry name" value="DegV"/>
    <property type="match status" value="1"/>
</dbReference>
<dbReference type="InterPro" id="IPR003797">
    <property type="entry name" value="DegV"/>
</dbReference>
<keyword evidence="3" id="KW-1185">Reference proteome</keyword>
<dbReference type="Proteomes" id="UP000295418">
    <property type="component" value="Unassembled WGS sequence"/>
</dbReference>
<organism evidence="2 3">
    <name type="scientific">Paenibacillus albiflavus</name>
    <dbReference type="NCBI Taxonomy" id="2545760"/>
    <lineage>
        <taxon>Bacteria</taxon>
        <taxon>Bacillati</taxon>
        <taxon>Bacillota</taxon>
        <taxon>Bacilli</taxon>
        <taxon>Bacillales</taxon>
        <taxon>Paenibacillaceae</taxon>
        <taxon>Paenibacillus</taxon>
    </lineage>
</organism>
<sequence>MSKVRIVTDSTADIPLEIREKLGIEMVSLKVSFGKDTYIDGVSLTPEEFYDKLVAAPALPITSQPSPVDFQQKYESLASEDGEKVEIISIHLSSVMSGTYQSAVLAKAMIEDDGNDRISVTVVDSMSASYGIGVQVLAAAEAANAGKSKEEILELIEKARKECDIYFLVDTLDYLHKGGRLGRASAMIGSLLNIKPILTIDNDGYVAPIDKVRGQKKAMARIVELMKERGSSKAIHIKLAHVRNPEGAETLKQMIAAEYDIVSCMDWTIGAVIGTYTGPGIVAVFISPA</sequence>
<dbReference type="EMBL" id="SKFG01000003">
    <property type="protein sequence ID" value="TCZ79417.1"/>
    <property type="molecule type" value="Genomic_DNA"/>
</dbReference>
<dbReference type="NCBIfam" id="TIGR00762">
    <property type="entry name" value="DegV"/>
    <property type="match status" value="1"/>
</dbReference>
<evidence type="ECO:0000313" key="3">
    <source>
        <dbReference type="Proteomes" id="UP000295418"/>
    </source>
</evidence>
<gene>
    <name evidence="2" type="ORF">E0485_06030</name>
</gene>
<dbReference type="OrthoDB" id="9780660at2"/>
<proteinExistence type="predicted"/>
<accession>A0A4R4EI94</accession>
<dbReference type="PANTHER" id="PTHR33434">
    <property type="entry name" value="DEGV DOMAIN-CONTAINING PROTEIN DR_1986-RELATED"/>
    <property type="match status" value="1"/>
</dbReference>
<dbReference type="PANTHER" id="PTHR33434:SF2">
    <property type="entry name" value="FATTY ACID-BINDING PROTEIN TM_1468"/>
    <property type="match status" value="1"/>
</dbReference>
<dbReference type="InterPro" id="IPR043168">
    <property type="entry name" value="DegV_C"/>
</dbReference>
<evidence type="ECO:0000256" key="1">
    <source>
        <dbReference type="ARBA" id="ARBA00023121"/>
    </source>
</evidence>